<sequence>MARMPVAEVRVDEALVRHLLAEQHADLAALPLQLVANGWDNVLWRLGADLAVRVPRRRQAAVLVEHEQRWLPELAPHLPVPVPAPVRTGRPAAVYPWHWSVVPWLAGTPAAHVPVVERGAAAEMLARFVIELHRPAPRGAPLNPVRGVPLVTRDAAVRERLADGAVPDPGRVGALWKELVSTPPWEGPPSWIHGDLHPANLLLDDDGGLAAVIDFGDMAAGDPATDLATAWLTFEAAGRRRLVAALAGRYDDATWRRGRGWALCMATAMAAHSDDAPVLAAVGRESLRQVLEG</sequence>
<comment type="caution">
    <text evidence="2">The sequence shown here is derived from an EMBL/GenBank/DDBJ whole genome shotgun (WGS) entry which is preliminary data.</text>
</comment>
<dbReference type="Gene3D" id="3.30.200.20">
    <property type="entry name" value="Phosphorylase Kinase, domain 1"/>
    <property type="match status" value="1"/>
</dbReference>
<keyword evidence="3" id="KW-1185">Reference proteome</keyword>
<dbReference type="InterPro" id="IPR011009">
    <property type="entry name" value="Kinase-like_dom_sf"/>
</dbReference>
<protein>
    <submittedName>
        <fullName evidence="2">Aminoglycoside phosphotransferase family protein</fullName>
    </submittedName>
</protein>
<feature type="domain" description="Aminoglycoside phosphotransferase" evidence="1">
    <location>
        <begin position="33"/>
        <end position="261"/>
    </location>
</feature>
<accession>A0ABP8EP43</accession>
<evidence type="ECO:0000259" key="1">
    <source>
        <dbReference type="Pfam" id="PF01636"/>
    </source>
</evidence>
<dbReference type="InterPro" id="IPR002575">
    <property type="entry name" value="Aminoglycoside_PTrfase"/>
</dbReference>
<reference evidence="3" key="1">
    <citation type="journal article" date="2019" name="Int. J. Syst. Evol. Microbiol.">
        <title>The Global Catalogue of Microorganisms (GCM) 10K type strain sequencing project: providing services to taxonomists for standard genome sequencing and annotation.</title>
        <authorList>
            <consortium name="The Broad Institute Genomics Platform"/>
            <consortium name="The Broad Institute Genome Sequencing Center for Infectious Disease"/>
            <person name="Wu L."/>
            <person name="Ma J."/>
        </authorList>
    </citation>
    <scope>NUCLEOTIDE SEQUENCE [LARGE SCALE GENOMIC DNA]</scope>
    <source>
        <strain evidence="3">JCM 17459</strain>
    </source>
</reference>
<organism evidence="2 3">
    <name type="scientific">Georgenia daeguensis</name>
    <dbReference type="NCBI Taxonomy" id="908355"/>
    <lineage>
        <taxon>Bacteria</taxon>
        <taxon>Bacillati</taxon>
        <taxon>Actinomycetota</taxon>
        <taxon>Actinomycetes</taxon>
        <taxon>Micrococcales</taxon>
        <taxon>Bogoriellaceae</taxon>
        <taxon>Georgenia</taxon>
    </lineage>
</organism>
<dbReference type="Pfam" id="PF01636">
    <property type="entry name" value="APH"/>
    <property type="match status" value="1"/>
</dbReference>
<dbReference type="Gene3D" id="3.90.1200.10">
    <property type="match status" value="1"/>
</dbReference>
<dbReference type="PANTHER" id="PTHR21310">
    <property type="entry name" value="AMINOGLYCOSIDE PHOSPHOTRANSFERASE-RELATED-RELATED"/>
    <property type="match status" value="1"/>
</dbReference>
<dbReference type="RefSeq" id="WP_345036476.1">
    <property type="nucleotide sequence ID" value="NZ_BAABBA010000001.1"/>
</dbReference>
<dbReference type="CDD" id="cd05155">
    <property type="entry name" value="APH_ChoK_like_1"/>
    <property type="match status" value="1"/>
</dbReference>
<evidence type="ECO:0000313" key="3">
    <source>
        <dbReference type="Proteomes" id="UP001499841"/>
    </source>
</evidence>
<dbReference type="EMBL" id="BAABBA010000001">
    <property type="protein sequence ID" value="GAA4285771.1"/>
    <property type="molecule type" value="Genomic_DNA"/>
</dbReference>
<gene>
    <name evidence="2" type="ORF">GCM10022262_01300</name>
</gene>
<dbReference type="PANTHER" id="PTHR21310:SF42">
    <property type="entry name" value="BIFUNCTIONAL AAC_APH"/>
    <property type="match status" value="1"/>
</dbReference>
<dbReference type="Proteomes" id="UP001499841">
    <property type="component" value="Unassembled WGS sequence"/>
</dbReference>
<proteinExistence type="predicted"/>
<dbReference type="InterPro" id="IPR051678">
    <property type="entry name" value="AGP_Transferase"/>
</dbReference>
<name>A0ABP8EP43_9MICO</name>
<dbReference type="SUPFAM" id="SSF56112">
    <property type="entry name" value="Protein kinase-like (PK-like)"/>
    <property type="match status" value="1"/>
</dbReference>
<evidence type="ECO:0000313" key="2">
    <source>
        <dbReference type="EMBL" id="GAA4285771.1"/>
    </source>
</evidence>